<reference evidence="2 3" key="1">
    <citation type="submission" date="2018-03" db="EMBL/GenBank/DDBJ databases">
        <title>Draft Genome Sequences of the Obligatory Marine Myxobacteria Enhygromyxa salina SWB005.</title>
        <authorList>
            <person name="Poehlein A."/>
            <person name="Moghaddam J.A."/>
            <person name="Harms H."/>
            <person name="Alanjari M."/>
            <person name="Koenig G.M."/>
            <person name="Daniel R."/>
            <person name="Schaeberle T.F."/>
        </authorList>
    </citation>
    <scope>NUCLEOTIDE SEQUENCE [LARGE SCALE GENOMIC DNA]</scope>
    <source>
        <strain evidence="2 3">SWB005</strain>
    </source>
</reference>
<dbReference type="Proteomes" id="UP000237968">
    <property type="component" value="Unassembled WGS sequence"/>
</dbReference>
<feature type="compositionally biased region" description="Basic and acidic residues" evidence="1">
    <location>
        <begin position="266"/>
        <end position="296"/>
    </location>
</feature>
<name>A0A2S9XEE3_9BACT</name>
<protein>
    <submittedName>
        <fullName evidence="2">Uncharacterized protein</fullName>
    </submittedName>
</protein>
<feature type="region of interest" description="Disordered" evidence="1">
    <location>
        <begin position="253"/>
        <end position="314"/>
    </location>
</feature>
<evidence type="ECO:0000313" key="3">
    <source>
        <dbReference type="Proteomes" id="UP000237968"/>
    </source>
</evidence>
<evidence type="ECO:0000256" key="1">
    <source>
        <dbReference type="SAM" id="MobiDB-lite"/>
    </source>
</evidence>
<dbReference type="EMBL" id="PVNK01000251">
    <property type="protein sequence ID" value="PRP91223.1"/>
    <property type="molecule type" value="Genomic_DNA"/>
</dbReference>
<organism evidence="2 3">
    <name type="scientific">Enhygromyxa salina</name>
    <dbReference type="NCBI Taxonomy" id="215803"/>
    <lineage>
        <taxon>Bacteria</taxon>
        <taxon>Pseudomonadati</taxon>
        <taxon>Myxococcota</taxon>
        <taxon>Polyangia</taxon>
        <taxon>Nannocystales</taxon>
        <taxon>Nannocystaceae</taxon>
        <taxon>Enhygromyxa</taxon>
    </lineage>
</organism>
<feature type="compositionally biased region" description="Basic and acidic residues" evidence="1">
    <location>
        <begin position="510"/>
        <end position="527"/>
    </location>
</feature>
<feature type="region of interest" description="Disordered" evidence="1">
    <location>
        <begin position="442"/>
        <end position="485"/>
    </location>
</feature>
<comment type="caution">
    <text evidence="2">The sequence shown here is derived from an EMBL/GenBank/DDBJ whole genome shotgun (WGS) entry which is preliminary data.</text>
</comment>
<accession>A0A2S9XEE3</accession>
<gene>
    <name evidence="2" type="ORF">ENSA5_57460</name>
</gene>
<feature type="region of interest" description="Disordered" evidence="1">
    <location>
        <begin position="503"/>
        <end position="527"/>
    </location>
</feature>
<sequence>MQQRTVDEDLDRADRLLDARGLHARAHLHVDEQVLEHGVAVTQARVRGQDTVDQRVALLLADRVTQGRRDLGPPGFVVLGPRCGLDRCRLGHRGCRGGPVQQRVDVDAEPRAGLGDHPQAHERGLVGEVCELEAEGRRDRRQAVDLPAALLGEGRDALGEGACGCDLGVGEVVGTKLRTQAEREPQAVPDLEARARIFRSQRERVEIKPGSVAAVPGDLVRVHPVALTEQRGLGQAHPARELVGAELSLVGGEAHEQVADPSRTAWTREQREREGLDEQGRDLKATRAGVDDERPAALEADDLPQQPRPPRGDVLDVDRAVDVDEHILGERRVEVGPEVVVDVRVLDRLVLAAAPDDLERDADLGLGQELGEVDRQRVAVGVRERRALLDDRGEPPPERGQLAGGSLVVEGRLAAVPQQPVELGDRQATVADAVDELHELQRRRGAREGVSSGEALVDAREDRQLVDAQPQPPGKNDTAKQRGEVGEGEFTVGQLLVAGQRDQLGLVDPQRSEHDRPLLGRDRRSLPLDHAPGGRVELVERGHADLLELLGQEASTIERARTVVVVARVDHAGPERRQLVPREPEPLVDPHDVGELAQRDRVERACARVDDQDVEHARRDPAATLQPSQAMQAVERVCLQECDRRVFERAGLAPLQLDLPARVDVVAG</sequence>
<dbReference type="AlphaFoldDB" id="A0A2S9XEE3"/>
<proteinExistence type="predicted"/>
<keyword evidence="3" id="KW-1185">Reference proteome</keyword>
<evidence type="ECO:0000313" key="2">
    <source>
        <dbReference type="EMBL" id="PRP91223.1"/>
    </source>
</evidence>